<accession>A0A2H3NRG5</accession>
<reference evidence="1 2" key="1">
    <citation type="submission" date="2017-10" db="EMBL/GenBank/DDBJ databases">
        <title>Draft genome of Longimonas halophila.</title>
        <authorList>
            <person name="Goh K.M."/>
            <person name="Shamsir M.S."/>
            <person name="Lim S.W."/>
        </authorList>
    </citation>
    <scope>NUCLEOTIDE SEQUENCE [LARGE SCALE GENOMIC DNA]</scope>
    <source>
        <strain evidence="1 2">KCTC 42399</strain>
    </source>
</reference>
<name>A0A2H3NRG5_9BACT</name>
<evidence type="ECO:0000313" key="2">
    <source>
        <dbReference type="Proteomes" id="UP000221024"/>
    </source>
</evidence>
<keyword evidence="2" id="KW-1185">Reference proteome</keyword>
<gene>
    <name evidence="1" type="ORF">CRI93_11265</name>
</gene>
<dbReference type="EMBL" id="PDEP01000010">
    <property type="protein sequence ID" value="PEN06051.1"/>
    <property type="molecule type" value="Genomic_DNA"/>
</dbReference>
<evidence type="ECO:0000313" key="1">
    <source>
        <dbReference type="EMBL" id="PEN06051.1"/>
    </source>
</evidence>
<protein>
    <submittedName>
        <fullName evidence="1">Uncharacterized protein</fullName>
    </submittedName>
</protein>
<dbReference type="Proteomes" id="UP000221024">
    <property type="component" value="Unassembled WGS sequence"/>
</dbReference>
<comment type="caution">
    <text evidence="1">The sequence shown here is derived from an EMBL/GenBank/DDBJ whole genome shotgun (WGS) entry which is preliminary data.</text>
</comment>
<dbReference type="RefSeq" id="WP_098062740.1">
    <property type="nucleotide sequence ID" value="NZ_PDEP01000010.1"/>
</dbReference>
<organism evidence="1 2">
    <name type="scientific">Longimonas halophila</name>
    <dbReference type="NCBI Taxonomy" id="1469170"/>
    <lineage>
        <taxon>Bacteria</taxon>
        <taxon>Pseudomonadati</taxon>
        <taxon>Rhodothermota</taxon>
        <taxon>Rhodothermia</taxon>
        <taxon>Rhodothermales</taxon>
        <taxon>Salisaetaceae</taxon>
        <taxon>Longimonas</taxon>
    </lineage>
</organism>
<sequence length="141" mass="15044">MWSWIHSLTSAGIPDVSPASARKRVERGAAYLDGVDPHWYRSVDPVTLELSDGSHCVLGQMHGDYRLGLGRAHLLNMGSGPRASLSPVAYGFQAADTGDADMDAHDYDLLTAAWAEAVRARHAADTGSPFDDPAPALSTRA</sequence>
<proteinExistence type="predicted"/>
<dbReference type="AlphaFoldDB" id="A0A2H3NRG5"/>
<dbReference type="OrthoDB" id="1495735at2"/>